<dbReference type="STRING" id="1146883.BLASA_0636"/>
<proteinExistence type="inferred from homology"/>
<dbReference type="GO" id="GO:0097351">
    <property type="term" value="F:toxin sequestering activity"/>
    <property type="evidence" value="ECO:0007669"/>
    <property type="project" value="TreeGrafter"/>
</dbReference>
<dbReference type="KEGG" id="bsd:BLASA_0636"/>
<reference evidence="3" key="2">
    <citation type="submission" date="2012-02" db="EMBL/GenBank/DDBJ databases">
        <title>Complete genome sequence of Blastococcus saxobsidens strain DD2.</title>
        <authorList>
            <person name="Genoscope."/>
        </authorList>
    </citation>
    <scope>NUCLEOTIDE SEQUENCE [LARGE SCALE GENOMIC DNA]</scope>
    <source>
        <strain evidence="3">DD2</strain>
    </source>
</reference>
<sequence>MSTDVPARELRNDVSGVLRRVQAGERLRVTVSGRPVAELVPLPSRQPSMAWDHFVRHISGGLADAALADDLAALLPDTTDDVPVR</sequence>
<gene>
    <name evidence="2" type="ordered locus">BLASA_0636</name>
</gene>
<dbReference type="eggNOG" id="COG4118">
    <property type="taxonomic scope" value="Bacteria"/>
</dbReference>
<organism evidence="2 3">
    <name type="scientific">Blastococcus saxobsidens (strain DD2)</name>
    <dbReference type="NCBI Taxonomy" id="1146883"/>
    <lineage>
        <taxon>Bacteria</taxon>
        <taxon>Bacillati</taxon>
        <taxon>Actinomycetota</taxon>
        <taxon>Actinomycetes</taxon>
        <taxon>Geodermatophilales</taxon>
        <taxon>Geodermatophilaceae</taxon>
        <taxon>Blastococcus</taxon>
    </lineage>
</organism>
<dbReference type="RefSeq" id="WP_014374505.1">
    <property type="nucleotide sequence ID" value="NC_016943.1"/>
</dbReference>
<dbReference type="InterPro" id="IPR051416">
    <property type="entry name" value="phD-YefM_TA_antitoxins"/>
</dbReference>
<dbReference type="AlphaFoldDB" id="H6RQR5"/>
<evidence type="ECO:0000313" key="3">
    <source>
        <dbReference type="Proteomes" id="UP000007517"/>
    </source>
</evidence>
<dbReference type="EMBL" id="FO117623">
    <property type="protein sequence ID" value="CCG01592.1"/>
    <property type="molecule type" value="Genomic_DNA"/>
</dbReference>
<dbReference type="HOGENOM" id="CLU_174702_2_0_11"/>
<evidence type="ECO:0000313" key="2">
    <source>
        <dbReference type="EMBL" id="CCG01592.1"/>
    </source>
</evidence>
<dbReference type="Proteomes" id="UP000007517">
    <property type="component" value="Chromosome"/>
</dbReference>
<dbReference type="SUPFAM" id="SSF143120">
    <property type="entry name" value="YefM-like"/>
    <property type="match status" value="1"/>
</dbReference>
<accession>H6RQR5</accession>
<reference evidence="2 3" key="1">
    <citation type="journal article" date="2012" name="J. Bacteriol.">
        <title>Genome Sequence of Blastococcus saxobsidens DD2, a Stone-Inhabiting Bacterium.</title>
        <authorList>
            <person name="Chouaia B."/>
            <person name="Crotti E."/>
            <person name="Brusetti L."/>
            <person name="Daffonchio D."/>
            <person name="Essoussi I."/>
            <person name="Nouioui I."/>
            <person name="Sbissi I."/>
            <person name="Ghodhbane-Gtari F."/>
            <person name="Gtari M."/>
            <person name="Vacherie B."/>
            <person name="Barbe V."/>
            <person name="Medigue C."/>
            <person name="Gury J."/>
            <person name="Pujic P."/>
            <person name="Normand P."/>
        </authorList>
    </citation>
    <scope>NUCLEOTIDE SEQUENCE [LARGE SCALE GENOMIC DNA]</scope>
    <source>
        <strain evidence="2 3">DD2</strain>
    </source>
</reference>
<dbReference type="Gene3D" id="3.40.1620.10">
    <property type="entry name" value="YefM-like domain"/>
    <property type="match status" value="1"/>
</dbReference>
<dbReference type="PANTHER" id="PTHR35377">
    <property type="entry name" value="ANTITOXIN VAPB49-RELATED-RELATED"/>
    <property type="match status" value="1"/>
</dbReference>
<evidence type="ECO:0000256" key="1">
    <source>
        <dbReference type="ARBA" id="ARBA00009981"/>
    </source>
</evidence>
<dbReference type="InterPro" id="IPR036165">
    <property type="entry name" value="YefM-like_sf"/>
</dbReference>
<dbReference type="NCBIfam" id="TIGR01552">
    <property type="entry name" value="phd_fam"/>
    <property type="match status" value="1"/>
</dbReference>
<keyword evidence="3" id="KW-1185">Reference proteome</keyword>
<name>H6RQR5_BLASD</name>
<protein>
    <submittedName>
        <fullName evidence="2">Prevent-host-death protein, antitoxin of TAS system</fullName>
    </submittedName>
</protein>
<dbReference type="PANTHER" id="PTHR35377:SF5">
    <property type="entry name" value="ANTITOXIN VAPB46"/>
    <property type="match status" value="1"/>
</dbReference>
<comment type="similarity">
    <text evidence="1">Belongs to the phD/YefM antitoxin family.</text>
</comment>